<protein>
    <submittedName>
        <fullName evidence="14">Hemolysin family protein</fullName>
    </submittedName>
</protein>
<dbReference type="InterPro" id="IPR036318">
    <property type="entry name" value="FAD-bd_PCMH-like_sf"/>
</dbReference>
<evidence type="ECO:0000256" key="9">
    <source>
        <dbReference type="PROSITE-ProRule" id="PRU00703"/>
    </source>
</evidence>
<dbReference type="SMART" id="SM00116">
    <property type="entry name" value="CBS"/>
    <property type="match status" value="2"/>
</dbReference>
<evidence type="ECO:0000256" key="6">
    <source>
        <dbReference type="ARBA" id="ARBA00022989"/>
    </source>
</evidence>
<keyword evidence="8 10" id="KW-0472">Membrane</keyword>
<organism evidence="14 15">
    <name type="scientific">Streptomyces bluensis</name>
    <dbReference type="NCBI Taxonomy" id="33897"/>
    <lineage>
        <taxon>Bacteria</taxon>
        <taxon>Bacillati</taxon>
        <taxon>Actinomycetota</taxon>
        <taxon>Actinomycetes</taxon>
        <taxon>Kitasatosporales</taxon>
        <taxon>Streptomycetaceae</taxon>
        <taxon>Streptomyces</taxon>
    </lineage>
</organism>
<dbReference type="RefSeq" id="WP_387885443.1">
    <property type="nucleotide sequence ID" value="NZ_JBIAWJ010000004.1"/>
</dbReference>
<evidence type="ECO:0000256" key="7">
    <source>
        <dbReference type="ARBA" id="ARBA00023122"/>
    </source>
</evidence>
<evidence type="ECO:0000256" key="11">
    <source>
        <dbReference type="SAM" id="Phobius"/>
    </source>
</evidence>
<comment type="similarity">
    <text evidence="2">Belongs to the UPF0053 family.</text>
</comment>
<sequence length="460" mass="48404">MSAALGLLAVLVLTAGTGYFVAQEFAYVSADRLALAREAEAGDKRAARALKVLERLSFMLSGAQLGITVTGLVVGFIAEPSVSALLNPVLTGIGVPAGAVSGISVVLAFVLATFVQMVLGELAPKNLALAVPERLAKSLAASTLAYLKVVGPVVHVFDGAANKLLRRIGIEPVEELHHGASLEELGHLIGESRQQGQLPQDTAELLDHALEFSDRTLDEVMVPRADAVFVRKDASAAEAVDLIARHGHSNYPVLGDHPDDVSGVLGVRELMRLPADGFAGTTAGAIARRPLLLPDTLPLPDAVDRMRERDDEFAVVLDEHGGVAGIVTYEDIAEELVGDIADESDTVTEIAVPDGSASGSDCGSGSGSGKGSGWLVDAGRRLDEVAEVTGIALPEEEDYDTVAGLIVDRLGRFPAVGDRLTVELPDGGSAVIDVRTLDRHVPERVRLERVAVREREEEQA</sequence>
<feature type="domain" description="CNNM transmembrane" evidence="13">
    <location>
        <begin position="1"/>
        <end position="202"/>
    </location>
</feature>
<evidence type="ECO:0000313" key="14">
    <source>
        <dbReference type="EMBL" id="MFF4521894.1"/>
    </source>
</evidence>
<dbReference type="Gene3D" id="3.30.465.10">
    <property type="match status" value="1"/>
</dbReference>
<keyword evidence="15" id="KW-1185">Reference proteome</keyword>
<dbReference type="SMART" id="SM01091">
    <property type="entry name" value="CorC_HlyC"/>
    <property type="match status" value="1"/>
</dbReference>
<dbReference type="Pfam" id="PF03471">
    <property type="entry name" value="CorC_HlyC"/>
    <property type="match status" value="1"/>
</dbReference>
<dbReference type="InterPro" id="IPR000644">
    <property type="entry name" value="CBS_dom"/>
</dbReference>
<accession>A0ABW6UEN6</accession>
<evidence type="ECO:0000313" key="15">
    <source>
        <dbReference type="Proteomes" id="UP001602058"/>
    </source>
</evidence>
<comment type="subcellular location">
    <subcellularLocation>
        <location evidence="1">Cell membrane</location>
        <topology evidence="1">Multi-pass membrane protein</topology>
    </subcellularLocation>
</comment>
<dbReference type="InterPro" id="IPR002550">
    <property type="entry name" value="CNNM"/>
</dbReference>
<comment type="caution">
    <text evidence="14">The sequence shown here is derived from an EMBL/GenBank/DDBJ whole genome shotgun (WGS) entry which is preliminary data.</text>
</comment>
<evidence type="ECO:0000256" key="8">
    <source>
        <dbReference type="ARBA" id="ARBA00023136"/>
    </source>
</evidence>
<dbReference type="Pfam" id="PF00571">
    <property type="entry name" value="CBS"/>
    <property type="match status" value="2"/>
</dbReference>
<keyword evidence="6 10" id="KW-1133">Transmembrane helix</keyword>
<dbReference type="CDD" id="cd04590">
    <property type="entry name" value="CBS_pair_CorC_HlyC_assoc"/>
    <property type="match status" value="1"/>
</dbReference>
<evidence type="ECO:0000256" key="10">
    <source>
        <dbReference type="PROSITE-ProRule" id="PRU01193"/>
    </source>
</evidence>
<evidence type="ECO:0000256" key="3">
    <source>
        <dbReference type="ARBA" id="ARBA00022475"/>
    </source>
</evidence>
<dbReference type="PROSITE" id="PS51371">
    <property type="entry name" value="CBS"/>
    <property type="match status" value="2"/>
</dbReference>
<feature type="transmembrane region" description="Helical" evidence="11">
    <location>
        <begin position="58"/>
        <end position="78"/>
    </location>
</feature>
<evidence type="ECO:0000256" key="1">
    <source>
        <dbReference type="ARBA" id="ARBA00004651"/>
    </source>
</evidence>
<feature type="transmembrane region" description="Helical" evidence="11">
    <location>
        <begin position="90"/>
        <end position="119"/>
    </location>
</feature>
<dbReference type="SUPFAM" id="SSF54631">
    <property type="entry name" value="CBS-domain pair"/>
    <property type="match status" value="1"/>
</dbReference>
<dbReference type="PROSITE" id="PS51846">
    <property type="entry name" value="CNNM"/>
    <property type="match status" value="1"/>
</dbReference>
<dbReference type="Gene3D" id="3.10.580.10">
    <property type="entry name" value="CBS-domain"/>
    <property type="match status" value="1"/>
</dbReference>
<evidence type="ECO:0000256" key="5">
    <source>
        <dbReference type="ARBA" id="ARBA00022737"/>
    </source>
</evidence>
<proteinExistence type="inferred from homology"/>
<keyword evidence="5" id="KW-0677">Repeat</keyword>
<dbReference type="Proteomes" id="UP001602058">
    <property type="component" value="Unassembled WGS sequence"/>
</dbReference>
<dbReference type="PANTHER" id="PTHR43099:SF6">
    <property type="entry name" value="UPF0053 PROTEIN RV1842C"/>
    <property type="match status" value="1"/>
</dbReference>
<feature type="domain" description="CBS" evidence="12">
    <location>
        <begin position="221"/>
        <end position="280"/>
    </location>
</feature>
<gene>
    <name evidence="14" type="ORF">ACFY1D_10665</name>
</gene>
<dbReference type="EMBL" id="JBIAWJ010000004">
    <property type="protein sequence ID" value="MFF4521894.1"/>
    <property type="molecule type" value="Genomic_DNA"/>
</dbReference>
<dbReference type="InterPro" id="IPR051676">
    <property type="entry name" value="UPF0053_domain"/>
</dbReference>
<keyword evidence="4 10" id="KW-0812">Transmembrane</keyword>
<dbReference type="InterPro" id="IPR046342">
    <property type="entry name" value="CBS_dom_sf"/>
</dbReference>
<evidence type="ECO:0000259" key="12">
    <source>
        <dbReference type="PROSITE" id="PS51371"/>
    </source>
</evidence>
<dbReference type="InterPro" id="IPR016169">
    <property type="entry name" value="FAD-bd_PCMH_sub2"/>
</dbReference>
<evidence type="ECO:0000259" key="13">
    <source>
        <dbReference type="PROSITE" id="PS51846"/>
    </source>
</evidence>
<keyword evidence="3" id="KW-1003">Cell membrane</keyword>
<evidence type="ECO:0000256" key="4">
    <source>
        <dbReference type="ARBA" id="ARBA00022692"/>
    </source>
</evidence>
<dbReference type="Pfam" id="PF01595">
    <property type="entry name" value="CNNM"/>
    <property type="match status" value="1"/>
</dbReference>
<dbReference type="SUPFAM" id="SSF56176">
    <property type="entry name" value="FAD-binding/transporter-associated domain-like"/>
    <property type="match status" value="1"/>
</dbReference>
<feature type="transmembrane region" description="Helical" evidence="11">
    <location>
        <begin position="139"/>
        <end position="157"/>
    </location>
</feature>
<evidence type="ECO:0000256" key="2">
    <source>
        <dbReference type="ARBA" id="ARBA00006337"/>
    </source>
</evidence>
<keyword evidence="7 9" id="KW-0129">CBS domain</keyword>
<name>A0ABW6UEN6_9ACTN</name>
<dbReference type="InterPro" id="IPR044751">
    <property type="entry name" value="Ion_transp-like_CBS"/>
</dbReference>
<reference evidence="14 15" key="1">
    <citation type="submission" date="2024-10" db="EMBL/GenBank/DDBJ databases">
        <title>The Natural Products Discovery Center: Release of the First 8490 Sequenced Strains for Exploring Actinobacteria Biosynthetic Diversity.</title>
        <authorList>
            <person name="Kalkreuter E."/>
            <person name="Kautsar S.A."/>
            <person name="Yang D."/>
            <person name="Bader C.D."/>
            <person name="Teijaro C.N."/>
            <person name="Fluegel L."/>
            <person name="Davis C.M."/>
            <person name="Simpson J.R."/>
            <person name="Lauterbach L."/>
            <person name="Steele A.D."/>
            <person name="Gui C."/>
            <person name="Meng S."/>
            <person name="Li G."/>
            <person name="Viehrig K."/>
            <person name="Ye F."/>
            <person name="Su P."/>
            <person name="Kiefer A.F."/>
            <person name="Nichols A."/>
            <person name="Cepeda A.J."/>
            <person name="Yan W."/>
            <person name="Fan B."/>
            <person name="Jiang Y."/>
            <person name="Adhikari A."/>
            <person name="Zheng C.-J."/>
            <person name="Schuster L."/>
            <person name="Cowan T.M."/>
            <person name="Smanski M.J."/>
            <person name="Chevrette M.G."/>
            <person name="De Carvalho L.P.S."/>
            <person name="Shen B."/>
        </authorList>
    </citation>
    <scope>NUCLEOTIDE SEQUENCE [LARGE SCALE GENOMIC DNA]</scope>
    <source>
        <strain evidence="14 15">NPDC001390</strain>
    </source>
</reference>
<feature type="domain" description="CBS" evidence="12">
    <location>
        <begin position="286"/>
        <end position="343"/>
    </location>
</feature>
<dbReference type="InterPro" id="IPR005170">
    <property type="entry name" value="Transptr-assoc_dom"/>
</dbReference>
<dbReference type="PANTHER" id="PTHR43099">
    <property type="entry name" value="UPF0053 PROTEIN YRKA"/>
    <property type="match status" value="1"/>
</dbReference>